<proteinExistence type="predicted"/>
<protein>
    <recommendedName>
        <fullName evidence="1">Heterokaryon incompatibility domain-containing protein</fullName>
    </recommendedName>
</protein>
<dbReference type="Pfam" id="PF06985">
    <property type="entry name" value="HET"/>
    <property type="match status" value="1"/>
</dbReference>
<feature type="non-terminal residue" evidence="2">
    <location>
        <position position="1"/>
    </location>
</feature>
<reference evidence="2" key="1">
    <citation type="journal article" date="2012" name="PLoS Genet.">
        <title>Comparative analysis of the genomes of two field isolates of the rice blast fungus Magnaporthe oryzae.</title>
        <authorList>
            <person name="Xue M."/>
            <person name="Yang J."/>
            <person name="Li Z."/>
            <person name="Hu S."/>
            <person name="Yao N."/>
            <person name="Dean R.A."/>
            <person name="Zhao W."/>
            <person name="Shen M."/>
            <person name="Zhang H."/>
            <person name="Li C."/>
            <person name="Liu L."/>
            <person name="Cao L."/>
            <person name="Xu X."/>
            <person name="Xing Y."/>
            <person name="Hsiang T."/>
            <person name="Zhang Z."/>
            <person name="Xu J.R."/>
            <person name="Peng Y.L."/>
        </authorList>
    </citation>
    <scope>NUCLEOTIDE SEQUENCE</scope>
    <source>
        <strain evidence="2">Y34</strain>
    </source>
</reference>
<evidence type="ECO:0000313" key="2">
    <source>
        <dbReference type="EMBL" id="ELQ33406.1"/>
    </source>
</evidence>
<sequence length="575" mass="64686">DLEFTTDLVDYSCAFLVFNFDASSVQYATLSHCWGTKTFFRLKRSNLDALHAAIPLANLPRTFQEAFYLCGSLGIRYIWIDSLCIVQDDVQDWQSESIQMDQIYANGIINIAAGASEDSSEGLFRQRSGSSALQCPLVVGTEGMWPPEQHEGIADFIKRAKRDEGTLFERCYFVSKDDWQRSVHQSTLARRGWVLQERLLSPRILTFGTRQIYWQCGETSCNEEGSPTDDDYTLKMQFATMLSGNSDWDWEHSLSASSLDIWRSVVTDYSQTRLTKHTDRLVALSGLAKTFCRAMPHNQYLAGLWKDSLPNDLLWEVCYVEGPATSPPPCAGPASRGYCAPTFCWASAAFPCTLNLQFCFAGWLSFGLLFTVLDITLDYATKEVTGPVTGGCLDIMAKIRPFRLVSPSNFDAGRIPKKKLCPGFLNAFSPPEPGRSELGEFSWPLVRLDRPLQVPSSSDEILFFFVVGIPVKLEGFGPNELAECIEFFPEFEVGEWKILLAKCMLLEAVDADAGVYRRVGMATSYELFRKDAENEKDGFQDLVHFLLKNEPYQGEPDTPIPCRGMDGEEHVFRII</sequence>
<dbReference type="Proteomes" id="UP000011086">
    <property type="component" value="Unassembled WGS sequence"/>
</dbReference>
<accession>A0AA97PG68</accession>
<evidence type="ECO:0000259" key="1">
    <source>
        <dbReference type="Pfam" id="PF06985"/>
    </source>
</evidence>
<dbReference type="InterPro" id="IPR010730">
    <property type="entry name" value="HET"/>
</dbReference>
<organism evidence="2">
    <name type="scientific">Pyricularia oryzae (strain Y34)</name>
    <name type="common">Rice blast fungus</name>
    <name type="synonym">Magnaporthe oryzae</name>
    <dbReference type="NCBI Taxonomy" id="1143189"/>
    <lineage>
        <taxon>Eukaryota</taxon>
        <taxon>Fungi</taxon>
        <taxon>Dikarya</taxon>
        <taxon>Ascomycota</taxon>
        <taxon>Pezizomycotina</taxon>
        <taxon>Sordariomycetes</taxon>
        <taxon>Sordariomycetidae</taxon>
        <taxon>Magnaporthales</taxon>
        <taxon>Pyriculariaceae</taxon>
        <taxon>Pyricularia</taxon>
    </lineage>
</organism>
<dbReference type="EMBL" id="JH793225">
    <property type="protein sequence ID" value="ELQ33406.1"/>
    <property type="molecule type" value="Genomic_DNA"/>
</dbReference>
<dbReference type="PANTHER" id="PTHR33112">
    <property type="entry name" value="DOMAIN PROTEIN, PUTATIVE-RELATED"/>
    <property type="match status" value="1"/>
</dbReference>
<feature type="domain" description="Heterokaryon incompatibility" evidence="1">
    <location>
        <begin position="27"/>
        <end position="197"/>
    </location>
</feature>
<gene>
    <name evidence="2" type="ORF">OOU_Y34scaffold00947g3</name>
</gene>
<name>A0AA97PG68_PYRO3</name>
<dbReference type="AlphaFoldDB" id="A0AA97PG68"/>
<dbReference type="PANTHER" id="PTHR33112:SF16">
    <property type="entry name" value="HETEROKARYON INCOMPATIBILITY DOMAIN-CONTAINING PROTEIN"/>
    <property type="match status" value="1"/>
</dbReference>